<dbReference type="InterPro" id="IPR022035">
    <property type="entry name" value="PCIF1_WW"/>
</dbReference>
<dbReference type="Proteomes" id="UP000008312">
    <property type="component" value="Unassembled WGS sequence"/>
</dbReference>
<evidence type="ECO:0000256" key="1">
    <source>
        <dbReference type="SAM" id="MobiDB-lite"/>
    </source>
</evidence>
<evidence type="ECO:0000313" key="3">
    <source>
        <dbReference type="EMBL" id="CBK21644.2"/>
    </source>
</evidence>
<keyword evidence="4" id="KW-1185">Reference proteome</keyword>
<dbReference type="PANTHER" id="PTHR21727">
    <property type="entry name" value="PHOSPHORYLATED CTD INTERACTING FACTOR 1"/>
    <property type="match status" value="1"/>
</dbReference>
<feature type="compositionally biased region" description="Basic and acidic residues" evidence="1">
    <location>
        <begin position="187"/>
        <end position="196"/>
    </location>
</feature>
<dbReference type="GeneID" id="24919006"/>
<reference evidence="3" key="1">
    <citation type="submission" date="2010-02" db="EMBL/GenBank/DDBJ databases">
        <title>Sequencing and annotation of the Blastocystis hominis genome.</title>
        <authorList>
            <person name="Wincker P."/>
        </authorList>
    </citation>
    <scope>NUCLEOTIDE SEQUENCE</scope>
    <source>
        <strain evidence="3">Singapore isolate B</strain>
    </source>
</reference>
<dbReference type="EMBL" id="FN668644">
    <property type="protein sequence ID" value="CBK21644.2"/>
    <property type="molecule type" value="Genomic_DNA"/>
</dbReference>
<dbReference type="AlphaFoldDB" id="D8M0Q5"/>
<dbReference type="InterPro" id="IPR039881">
    <property type="entry name" value="PCIF1-like"/>
</dbReference>
<dbReference type="GO" id="GO:0099122">
    <property type="term" value="F:RNA polymerase II C-terminal domain binding"/>
    <property type="evidence" value="ECO:0007669"/>
    <property type="project" value="InterPro"/>
</dbReference>
<gene>
    <name evidence="3" type="ORF">GSBLH_T00001779001</name>
</gene>
<dbReference type="InParanoid" id="D8M0Q5"/>
<organism evidence="3">
    <name type="scientific">Blastocystis hominis</name>
    <dbReference type="NCBI Taxonomy" id="12968"/>
    <lineage>
        <taxon>Eukaryota</taxon>
        <taxon>Sar</taxon>
        <taxon>Stramenopiles</taxon>
        <taxon>Bigyra</taxon>
        <taxon>Opalozoa</taxon>
        <taxon>Opalinata</taxon>
        <taxon>Blastocystidae</taxon>
        <taxon>Blastocystis</taxon>
    </lineage>
</organism>
<dbReference type="OrthoDB" id="193787at2759"/>
<proteinExistence type="predicted"/>
<dbReference type="GO" id="GO:0016422">
    <property type="term" value="F:mRNA (2'-O-methyladenosine-N6-)-methyltransferase activity"/>
    <property type="evidence" value="ECO:0007669"/>
    <property type="project" value="InterPro"/>
</dbReference>
<feature type="region of interest" description="Disordered" evidence="1">
    <location>
        <begin position="187"/>
        <end position="276"/>
    </location>
</feature>
<dbReference type="RefSeq" id="XP_012895692.1">
    <property type="nucleotide sequence ID" value="XM_013040238.1"/>
</dbReference>
<name>D8M0Q5_BLAHO</name>
<sequence length="276" mass="33200">MALPHGVFDYLQSEYGLECECFASPLNRYAKIQNYCSQFKDTDESFGSLGSFFEFWPEEGAFECNPPFVEECMIQNIQHVLQCLKKAEEAKKSLMFFIIVPAWKDDCESYRLTTENDYKVLEIEMKKYEYFYRNGMAHQKDYTVMDVRSDSLMLVLQSSEAKKEHEIDGEKFEKEIRSKWGIESEEYMKGKRESNPNRKRQRQRQRQNGYEKDNYHERQRQSDYYRKRSRQNEYERDNYRSHKRSGQDENHEDNGSKRLEYSGHHYSKSVEEGHSH</sequence>
<dbReference type="PANTHER" id="PTHR21727:SF0">
    <property type="entry name" value="MRNA (2'-O-METHYLADENOSINE-N(6)-)-METHYLTRANSFERASE"/>
    <property type="match status" value="1"/>
</dbReference>
<accession>D8M0Q5</accession>
<protein>
    <recommendedName>
        <fullName evidence="2">PCIF1 WW domain-containing protein</fullName>
    </recommendedName>
</protein>
<evidence type="ECO:0000259" key="2">
    <source>
        <dbReference type="Pfam" id="PF12237"/>
    </source>
</evidence>
<feature type="compositionally biased region" description="Basic and acidic residues" evidence="1">
    <location>
        <begin position="209"/>
        <end position="276"/>
    </location>
</feature>
<dbReference type="Pfam" id="PF12237">
    <property type="entry name" value="PCIF1_WW"/>
    <property type="match status" value="1"/>
</dbReference>
<feature type="domain" description="PCIF1 WW" evidence="2">
    <location>
        <begin position="2"/>
        <end position="135"/>
    </location>
</feature>
<evidence type="ECO:0000313" key="4">
    <source>
        <dbReference type="Proteomes" id="UP000008312"/>
    </source>
</evidence>